<keyword evidence="1" id="KW-0677">Repeat</keyword>
<comment type="caution">
    <text evidence="3">The sequence shown here is derived from an EMBL/GenBank/DDBJ whole genome shotgun (WGS) entry which is preliminary data.</text>
</comment>
<protein>
    <recommendedName>
        <fullName evidence="5">TPR-like protein</fullName>
    </recommendedName>
</protein>
<evidence type="ECO:0000256" key="1">
    <source>
        <dbReference type="ARBA" id="ARBA00022737"/>
    </source>
</evidence>
<keyword evidence="4" id="KW-1185">Reference proteome</keyword>
<dbReference type="PANTHER" id="PTHR45831">
    <property type="entry name" value="LD24721P"/>
    <property type="match status" value="1"/>
</dbReference>
<accession>A0ABQ8V0X2</accession>
<dbReference type="EMBL" id="JANVFT010000100">
    <property type="protein sequence ID" value="KAJ4468552.1"/>
    <property type="molecule type" value="Genomic_DNA"/>
</dbReference>
<dbReference type="SUPFAM" id="SSF48452">
    <property type="entry name" value="TPR-like"/>
    <property type="match status" value="1"/>
</dbReference>
<sequence>MSTEERVKKLKEEGNNLFAQKQYVAAAEKYTEALQLGGDNAVLYSNRVACRLKMKTYLDAESDATKATEIDPGFSKAYARLATAQDALRQPYRSIPSWKKSLDKLPKEGLTPAQRNQREDEYEKGLTLAESALNELRTSGGSHLIHAPSNQRDLPWFCAQRMIPDLMEQRNYTSSAWALANAYTEFTEGIRQLSLATTQGQLRFQSTSALMLISNAILTDHRVFHINGPEFLQKYNQQVLGEAQFFKAWTHEGPDIIKQKVLERLEEEGWHTTSPALTTTIRAWIMQGFYQGGLYQNHVAEVEFLGRTIEIIKWGRERFKDIRKEYRGVMFEETFLRGVQMLHLEALLKVIAKADDATLEATLQEANEVIAGVNAATIPPRDSHPAFVSAYYYKPKGQALSLKAMYNRVQANRMKAQNGSLSSSVMDKYFSASRYYLEAADCYAEDDENHAVFLNAGLEMMWSCKTSIRNQLAVMERIRLAIPKMKIWGQSSFAKQGGDIIFKRGQDIEGILREGLNKRRYQLDELIVLDAQR</sequence>
<dbReference type="Proteomes" id="UP001150217">
    <property type="component" value="Unassembled WGS sequence"/>
</dbReference>
<dbReference type="InterPro" id="IPR011990">
    <property type="entry name" value="TPR-like_helical_dom_sf"/>
</dbReference>
<dbReference type="PANTHER" id="PTHR45831:SF2">
    <property type="entry name" value="LD24721P"/>
    <property type="match status" value="1"/>
</dbReference>
<reference evidence="3" key="1">
    <citation type="submission" date="2022-08" db="EMBL/GenBank/DDBJ databases">
        <title>A Global Phylogenomic Analysis of the Shiitake Genus Lentinula.</title>
        <authorList>
            <consortium name="DOE Joint Genome Institute"/>
            <person name="Sierra-Patev S."/>
            <person name="Min B."/>
            <person name="Naranjo-Ortiz M."/>
            <person name="Looney B."/>
            <person name="Konkel Z."/>
            <person name="Slot J.C."/>
            <person name="Sakamoto Y."/>
            <person name="Steenwyk J.L."/>
            <person name="Rokas A."/>
            <person name="Carro J."/>
            <person name="Camarero S."/>
            <person name="Ferreira P."/>
            <person name="Molpeceres G."/>
            <person name="Ruiz-Duenas F.J."/>
            <person name="Serrano A."/>
            <person name="Henrissat B."/>
            <person name="Drula E."/>
            <person name="Hughes K.W."/>
            <person name="Mata J.L."/>
            <person name="Ishikawa N.K."/>
            <person name="Vargas-Isla R."/>
            <person name="Ushijima S."/>
            <person name="Smith C.A."/>
            <person name="Ahrendt S."/>
            <person name="Andreopoulos W."/>
            <person name="He G."/>
            <person name="Labutti K."/>
            <person name="Lipzen A."/>
            <person name="Ng V."/>
            <person name="Riley R."/>
            <person name="Sandor L."/>
            <person name="Barry K."/>
            <person name="Martinez A.T."/>
            <person name="Xiao Y."/>
            <person name="Gibbons J.G."/>
            <person name="Terashima K."/>
            <person name="Grigoriev I.V."/>
            <person name="Hibbett D.S."/>
        </authorList>
    </citation>
    <scope>NUCLEOTIDE SEQUENCE</scope>
    <source>
        <strain evidence="3">RHP3577 ss4</strain>
    </source>
</reference>
<gene>
    <name evidence="3" type="ORF">C8R41DRAFT_854115</name>
</gene>
<dbReference type="InterPro" id="IPR047150">
    <property type="entry name" value="SGT"/>
</dbReference>
<proteinExistence type="predicted"/>
<evidence type="ECO:0000256" key="2">
    <source>
        <dbReference type="ARBA" id="ARBA00022803"/>
    </source>
</evidence>
<name>A0ABQ8V0X2_9AGAR</name>
<dbReference type="SMART" id="SM00028">
    <property type="entry name" value="TPR"/>
    <property type="match status" value="3"/>
</dbReference>
<dbReference type="InterPro" id="IPR019734">
    <property type="entry name" value="TPR_rpt"/>
</dbReference>
<keyword evidence="2" id="KW-0802">TPR repeat</keyword>
<organism evidence="3 4">
    <name type="scientific">Lentinula lateritia</name>
    <dbReference type="NCBI Taxonomy" id="40482"/>
    <lineage>
        <taxon>Eukaryota</taxon>
        <taxon>Fungi</taxon>
        <taxon>Dikarya</taxon>
        <taxon>Basidiomycota</taxon>
        <taxon>Agaricomycotina</taxon>
        <taxon>Agaricomycetes</taxon>
        <taxon>Agaricomycetidae</taxon>
        <taxon>Agaricales</taxon>
        <taxon>Marasmiineae</taxon>
        <taxon>Omphalotaceae</taxon>
        <taxon>Lentinula</taxon>
    </lineage>
</organism>
<evidence type="ECO:0000313" key="4">
    <source>
        <dbReference type="Proteomes" id="UP001150217"/>
    </source>
</evidence>
<dbReference type="Gene3D" id="1.25.40.10">
    <property type="entry name" value="Tetratricopeptide repeat domain"/>
    <property type="match status" value="1"/>
</dbReference>
<evidence type="ECO:0008006" key="5">
    <source>
        <dbReference type="Google" id="ProtNLM"/>
    </source>
</evidence>
<evidence type="ECO:0000313" key="3">
    <source>
        <dbReference type="EMBL" id="KAJ4468552.1"/>
    </source>
</evidence>